<dbReference type="Proteomes" id="UP000425960">
    <property type="component" value="Chromosome"/>
</dbReference>
<feature type="domain" description="DUF4277" evidence="1">
    <location>
        <begin position="8"/>
        <end position="109"/>
    </location>
</feature>
<organism evidence="2 3">
    <name type="scientific">Desulfosarcina ovata subsp. sediminis</name>
    <dbReference type="NCBI Taxonomy" id="885957"/>
    <lineage>
        <taxon>Bacteria</taxon>
        <taxon>Pseudomonadati</taxon>
        <taxon>Thermodesulfobacteriota</taxon>
        <taxon>Desulfobacteria</taxon>
        <taxon>Desulfobacterales</taxon>
        <taxon>Desulfosarcinaceae</taxon>
        <taxon>Desulfosarcina</taxon>
    </lineage>
</organism>
<dbReference type="PANTHER" id="PTHR34614">
    <property type="match status" value="1"/>
</dbReference>
<dbReference type="EMBL" id="AP021876">
    <property type="protein sequence ID" value="BBO86159.1"/>
    <property type="molecule type" value="Genomic_DNA"/>
</dbReference>
<evidence type="ECO:0000313" key="3">
    <source>
        <dbReference type="Proteomes" id="UP000425960"/>
    </source>
</evidence>
<dbReference type="InterPro" id="IPR025457">
    <property type="entry name" value="DUF4277"/>
</dbReference>
<proteinExistence type="predicted"/>
<name>A0A5K8A0R9_9BACT</name>
<dbReference type="RefSeq" id="WP_155325544.1">
    <property type="nucleotide sequence ID" value="NZ_AP021876.1"/>
</dbReference>
<dbReference type="Pfam" id="PF14104">
    <property type="entry name" value="DUF4277"/>
    <property type="match status" value="1"/>
</dbReference>
<protein>
    <recommendedName>
        <fullName evidence="1">DUF4277 domain-containing protein</fullName>
    </recommendedName>
</protein>
<dbReference type="PANTHER" id="PTHR34614:SF2">
    <property type="entry name" value="TRANSPOSASE IS4-LIKE DOMAIN-CONTAINING PROTEIN"/>
    <property type="match status" value="1"/>
</dbReference>
<sequence length="257" mass="29527">MEQFETRFKQVDVLPMVKYFMDQLDLFNLFSKYVPASEGSLAEHAQSLCILIANIICDNKPLYKVQEWLCQYTDGLVTEPVEPSFFNDDRLARALSALFHADRHTLMTEASCNAISVHQLLTEEIHNDSTSVTFIGKYETPDPEAVKLKHGHNKDFRPDCKQVVFGLNITADGHVPLSYQLFDGNTTDDVTHIPNWNGLRTLLGKEDFIYIADCKLKTEFTTVHILQHLDLMRKILQVSFIPLVKCLQVIRYWSVMK</sequence>
<evidence type="ECO:0000259" key="1">
    <source>
        <dbReference type="Pfam" id="PF14104"/>
    </source>
</evidence>
<gene>
    <name evidence="2" type="ORF">DSCO28_67250</name>
</gene>
<dbReference type="AlphaFoldDB" id="A0A5K8A0R9"/>
<dbReference type="KEGG" id="dov:DSCO28_67250"/>
<evidence type="ECO:0000313" key="2">
    <source>
        <dbReference type="EMBL" id="BBO86159.1"/>
    </source>
</evidence>
<reference evidence="2 3" key="1">
    <citation type="submission" date="2019-11" db="EMBL/GenBank/DDBJ databases">
        <title>Comparative genomics of hydrocarbon-degrading Desulfosarcina strains.</title>
        <authorList>
            <person name="Watanabe M."/>
            <person name="Kojima H."/>
            <person name="Fukui M."/>
        </authorList>
    </citation>
    <scope>NUCLEOTIDE SEQUENCE [LARGE SCALE GENOMIC DNA]</scope>
    <source>
        <strain evidence="2 3">28bB2T</strain>
    </source>
</reference>
<accession>A0A5K8A0R9</accession>